<organism evidence="2 3">
    <name type="scientific">Ecytonucleospora hepatopenaei</name>
    <dbReference type="NCBI Taxonomy" id="646526"/>
    <lineage>
        <taxon>Eukaryota</taxon>
        <taxon>Fungi</taxon>
        <taxon>Fungi incertae sedis</taxon>
        <taxon>Microsporidia</taxon>
        <taxon>Enterocytozoonidae</taxon>
        <taxon>Ecytonucleospora</taxon>
    </lineage>
</organism>
<dbReference type="PROSITE" id="PS51205">
    <property type="entry name" value="VPS9"/>
    <property type="match status" value="1"/>
</dbReference>
<gene>
    <name evidence="2" type="ORF">EHP00_1032</name>
</gene>
<dbReference type="InterPro" id="IPR037191">
    <property type="entry name" value="VPS9_dom_sf"/>
</dbReference>
<feature type="domain" description="VPS9" evidence="1">
    <location>
        <begin position="81"/>
        <end position="235"/>
    </location>
</feature>
<name>A0A1W0E4W9_9MICR</name>
<keyword evidence="3" id="KW-1185">Reference proteome</keyword>
<dbReference type="EMBL" id="MNPJ01000020">
    <property type="protein sequence ID" value="OQS54327.1"/>
    <property type="molecule type" value="Genomic_DNA"/>
</dbReference>
<proteinExistence type="predicted"/>
<sequence length="247" mass="29148">METNCNLKCEIGVNLLRSSTLYAMIEHFTSNLEILNYTKTKTIILGFYDFLKKKYGIKCEIGMLFIEKMLIENLLAKYNLEENNVLFCNKVEMYSFVKPQYLKIEKCNNLSNIISEFKKMTIVNTPSVKIFFMMQAFKTIYKNNPKIEYDSVLGIVIYTFLKLKQKNIYSQIRLMKYFKRKYNGECIQNCCHGFSIDIKCNCLVSRDFNGEEEYYIITCEAACKFIEKIEYASLKIDKNEFLKEAKI</sequence>
<dbReference type="OrthoDB" id="300289at2759"/>
<accession>A0A1W0E4W9</accession>
<reference evidence="2 3" key="1">
    <citation type="journal article" date="2017" name="Environ. Microbiol.">
        <title>Decay of the glycolytic pathway and adaptation to intranuclear parasitism within Enterocytozoonidae microsporidia.</title>
        <authorList>
            <person name="Wiredu Boakye D."/>
            <person name="Jaroenlak P."/>
            <person name="Prachumwat A."/>
            <person name="Williams T.A."/>
            <person name="Bateman K.S."/>
            <person name="Itsathitphaisarn O."/>
            <person name="Sritunyalucksana K."/>
            <person name="Paszkiewicz K.H."/>
            <person name="Moore K.A."/>
            <person name="Stentiford G.D."/>
            <person name="Williams B.A."/>
        </authorList>
    </citation>
    <scope>NUCLEOTIDE SEQUENCE [LARGE SCALE GENOMIC DNA]</scope>
    <source>
        <strain evidence="2 3">TH1</strain>
    </source>
</reference>
<protein>
    <recommendedName>
        <fullName evidence="1">VPS9 domain-containing protein</fullName>
    </recommendedName>
</protein>
<dbReference type="Gene3D" id="1.20.1050.80">
    <property type="entry name" value="VPS9 domain"/>
    <property type="match status" value="1"/>
</dbReference>
<dbReference type="AlphaFoldDB" id="A0A1W0E4W9"/>
<dbReference type="SUPFAM" id="SSF109993">
    <property type="entry name" value="VPS9 domain"/>
    <property type="match status" value="1"/>
</dbReference>
<comment type="caution">
    <text evidence="2">The sequence shown here is derived from an EMBL/GenBank/DDBJ whole genome shotgun (WGS) entry which is preliminary data.</text>
</comment>
<evidence type="ECO:0000259" key="1">
    <source>
        <dbReference type="PROSITE" id="PS51205"/>
    </source>
</evidence>
<evidence type="ECO:0000313" key="2">
    <source>
        <dbReference type="EMBL" id="OQS54327.1"/>
    </source>
</evidence>
<dbReference type="Pfam" id="PF02204">
    <property type="entry name" value="VPS9"/>
    <property type="match status" value="1"/>
</dbReference>
<evidence type="ECO:0000313" key="3">
    <source>
        <dbReference type="Proteomes" id="UP000192758"/>
    </source>
</evidence>
<dbReference type="Proteomes" id="UP000192758">
    <property type="component" value="Unassembled WGS sequence"/>
</dbReference>
<dbReference type="VEuPathDB" id="MicrosporidiaDB:EHP00_1032"/>
<dbReference type="InterPro" id="IPR003123">
    <property type="entry name" value="VPS9"/>
</dbReference>